<feature type="transmembrane region" description="Helical" evidence="1">
    <location>
        <begin position="113"/>
        <end position="132"/>
    </location>
</feature>
<evidence type="ECO:0000313" key="3">
    <source>
        <dbReference type="Proteomes" id="UP000092600"/>
    </source>
</evidence>
<organism evidence="2 3">
    <name type="scientific">Ananas comosus</name>
    <name type="common">Pineapple</name>
    <name type="synonym">Ananas ananas</name>
    <dbReference type="NCBI Taxonomy" id="4615"/>
    <lineage>
        <taxon>Eukaryota</taxon>
        <taxon>Viridiplantae</taxon>
        <taxon>Streptophyta</taxon>
        <taxon>Embryophyta</taxon>
        <taxon>Tracheophyta</taxon>
        <taxon>Spermatophyta</taxon>
        <taxon>Magnoliopsida</taxon>
        <taxon>Liliopsida</taxon>
        <taxon>Poales</taxon>
        <taxon>Bromeliaceae</taxon>
        <taxon>Bromelioideae</taxon>
        <taxon>Ananas</taxon>
    </lineage>
</organism>
<dbReference type="AlphaFoldDB" id="A0A199W940"/>
<dbReference type="EMBL" id="LSRQ01000021">
    <property type="protein sequence ID" value="OAY85987.1"/>
    <property type="molecule type" value="Genomic_DNA"/>
</dbReference>
<reference evidence="2 3" key="1">
    <citation type="journal article" date="2016" name="DNA Res.">
        <title>The draft genome of MD-2 pineapple using hybrid error correction of long reads.</title>
        <authorList>
            <person name="Redwan R.M."/>
            <person name="Saidin A."/>
            <person name="Kumar S.V."/>
        </authorList>
    </citation>
    <scope>NUCLEOTIDE SEQUENCE [LARGE SCALE GENOMIC DNA]</scope>
    <source>
        <strain evidence="3">cv. MD2</strain>
        <tissue evidence="2">Leaf</tissue>
    </source>
</reference>
<accession>A0A199W940</accession>
<keyword evidence="1" id="KW-0472">Membrane</keyword>
<feature type="transmembrane region" description="Helical" evidence="1">
    <location>
        <begin position="65"/>
        <end position="86"/>
    </location>
</feature>
<sequence length="334" mass="37256">MFDGMPLRLGEGAVQRHEWALQRITNSVLKCTRWQVEETTDLINCPYHYFCESAYPGDYPSFVDFLVLLFAAASFVSTLSFTVIALRRRTAAAAAAATTATTPRSSRNLKRKYLVPSGPIFLPFVLLILARGQRINTIFPLSQLGPAILQLLQASALAFKNESDKDIRYAVLEASTVSGILHASLYLDAIIMPYYTGIDALSGSRFSGECPSCLCRTQALVVGGTEISYRGLSKTTLLIIFALCARMVRRMYGEERFSLVVKSVLEGISWVFVASDCVYLMNNGPEGGALFRMVYGGLCVFIFLNVFKMVYSFLSWAERRHVQLEFDRCDDEIV</sequence>
<dbReference type="PANTHER" id="PTHR37726">
    <property type="entry name" value="TRANSMEMBRANE PROTEIN"/>
    <property type="match status" value="1"/>
</dbReference>
<evidence type="ECO:0000256" key="1">
    <source>
        <dbReference type="SAM" id="Phobius"/>
    </source>
</evidence>
<feature type="transmembrane region" description="Helical" evidence="1">
    <location>
        <begin position="293"/>
        <end position="314"/>
    </location>
</feature>
<dbReference type="Proteomes" id="UP000092600">
    <property type="component" value="Unassembled WGS sequence"/>
</dbReference>
<gene>
    <name evidence="2" type="ORF">ACMD2_12156</name>
</gene>
<proteinExistence type="predicted"/>
<evidence type="ECO:0000313" key="2">
    <source>
        <dbReference type="EMBL" id="OAY85987.1"/>
    </source>
</evidence>
<protein>
    <submittedName>
        <fullName evidence="2">Uncharacterized protein</fullName>
    </submittedName>
</protein>
<dbReference type="STRING" id="4615.A0A199W940"/>
<feature type="transmembrane region" description="Helical" evidence="1">
    <location>
        <begin position="260"/>
        <end position="281"/>
    </location>
</feature>
<name>A0A199W940_ANACO</name>
<keyword evidence="1" id="KW-0812">Transmembrane</keyword>
<comment type="caution">
    <text evidence="2">The sequence shown here is derived from an EMBL/GenBank/DDBJ whole genome shotgun (WGS) entry which is preliminary data.</text>
</comment>
<keyword evidence="1" id="KW-1133">Transmembrane helix</keyword>
<dbReference type="PANTHER" id="PTHR37726:SF1">
    <property type="entry name" value="TRANSMEMBRANE PROTEIN"/>
    <property type="match status" value="1"/>
</dbReference>
<feature type="transmembrane region" description="Helical" evidence="1">
    <location>
        <begin position="138"/>
        <end position="159"/>
    </location>
</feature>